<evidence type="ECO:0000313" key="3">
    <source>
        <dbReference type="Proteomes" id="UP000003511"/>
    </source>
</evidence>
<sequence>MDERKRDSIIAYLRSRMAKFGITERALAEALAEAPVVTPPPPSFTKTNGAHGAHKAKRPMPQLPTLQHASGSAAPIFRNANGDTWDGLGDMPEWLKRAVHAGQDIEFYRVREARLRSARSPGIAPALVASARA</sequence>
<comment type="caution">
    <text evidence="2">The sequence shown here is derived from an EMBL/GenBank/DDBJ whole genome shotgun (WGS) entry which is preliminary data.</text>
</comment>
<evidence type="ECO:0008006" key="4">
    <source>
        <dbReference type="Google" id="ProtNLM"/>
    </source>
</evidence>
<dbReference type="AlphaFoldDB" id="G4MB92"/>
<reference evidence="2 3" key="2">
    <citation type="submission" date="2011-10" db="EMBL/GenBank/DDBJ databases">
        <title>Draft genome sequence of Candidatus Burkholderia kirkii.</title>
        <authorList>
            <person name="Carlier A.L."/>
            <person name="Eberl L."/>
        </authorList>
    </citation>
    <scope>NUCLEOTIDE SEQUENCE [LARGE SCALE GENOMIC DNA]</scope>
    <source>
        <strain evidence="2 3">UZHbot1</strain>
    </source>
</reference>
<dbReference type="SUPFAM" id="SSF81273">
    <property type="entry name" value="H-NS histone-like proteins"/>
    <property type="match status" value="1"/>
</dbReference>
<evidence type="ECO:0000256" key="1">
    <source>
        <dbReference type="SAM" id="MobiDB-lite"/>
    </source>
</evidence>
<dbReference type="EMBL" id="CAFE01000176">
    <property type="protein sequence ID" value="CCD38421.1"/>
    <property type="molecule type" value="Genomic_DNA"/>
</dbReference>
<keyword evidence="3" id="KW-1185">Reference proteome</keyword>
<dbReference type="GO" id="GO:0003677">
    <property type="term" value="F:DNA binding"/>
    <property type="evidence" value="ECO:0007669"/>
    <property type="project" value="InterPro"/>
</dbReference>
<name>G4MB92_9BURK</name>
<accession>G4MB92</accession>
<dbReference type="Gene3D" id="4.10.430.10">
    <property type="entry name" value="Histone-like protein H-NS, C-terminal domain"/>
    <property type="match status" value="1"/>
</dbReference>
<dbReference type="InterPro" id="IPR037150">
    <property type="entry name" value="H-NS_C_dom_sf"/>
</dbReference>
<dbReference type="Proteomes" id="UP000003511">
    <property type="component" value="Unassembled WGS sequence"/>
</dbReference>
<dbReference type="HOGENOM" id="CLU_117503_8_0_4"/>
<feature type="region of interest" description="Disordered" evidence="1">
    <location>
        <begin position="36"/>
        <end position="58"/>
    </location>
</feature>
<gene>
    <name evidence="2" type="ORF">BKIR_c3_2200</name>
</gene>
<organism evidence="2 3">
    <name type="scientific">Candidatus Paraburkholderia kirkii UZHbot1</name>
    <dbReference type="NCBI Taxonomy" id="1055526"/>
    <lineage>
        <taxon>Bacteria</taxon>
        <taxon>Pseudomonadati</taxon>
        <taxon>Pseudomonadota</taxon>
        <taxon>Betaproteobacteria</taxon>
        <taxon>Burkholderiales</taxon>
        <taxon>Burkholderiaceae</taxon>
        <taxon>Paraburkholderia</taxon>
    </lineage>
</organism>
<evidence type="ECO:0000313" key="2">
    <source>
        <dbReference type="EMBL" id="CCD38421.1"/>
    </source>
</evidence>
<proteinExistence type="predicted"/>
<reference evidence="2 3" key="1">
    <citation type="submission" date="2011-09" db="EMBL/GenBank/DDBJ databases">
        <authorList>
            <person name="Carlier A."/>
        </authorList>
    </citation>
    <scope>NUCLEOTIDE SEQUENCE [LARGE SCALE GENOMIC DNA]</scope>
    <source>
        <strain evidence="2 3">UZHbot1</strain>
    </source>
</reference>
<protein>
    <recommendedName>
        <fullName evidence="4">H-NS histone family protein</fullName>
    </recommendedName>
</protein>
<dbReference type="BioCyc" id="CBUR1055526:G10QW-580-MONOMER"/>